<dbReference type="InterPro" id="IPR003395">
    <property type="entry name" value="RecF/RecN/SMC_N"/>
</dbReference>
<dbReference type="GO" id="GO:0005694">
    <property type="term" value="C:chromosome"/>
    <property type="evidence" value="ECO:0007669"/>
    <property type="project" value="InterPro"/>
</dbReference>
<dbReference type="CDD" id="cd03278">
    <property type="entry name" value="ABC_SMC_barmotin"/>
    <property type="match status" value="1"/>
</dbReference>
<dbReference type="GO" id="GO:0005524">
    <property type="term" value="F:ATP binding"/>
    <property type="evidence" value="ECO:0007669"/>
    <property type="project" value="UniProtKB-UniRule"/>
</dbReference>
<dbReference type="KEGG" id="cak:Caul_4373"/>
<dbReference type="GO" id="GO:0005737">
    <property type="term" value="C:cytoplasm"/>
    <property type="evidence" value="ECO:0007669"/>
    <property type="project" value="UniProtKB-SubCell"/>
</dbReference>
<dbReference type="GO" id="GO:0016887">
    <property type="term" value="F:ATP hydrolysis activity"/>
    <property type="evidence" value="ECO:0007669"/>
    <property type="project" value="InterPro"/>
</dbReference>
<evidence type="ECO:0000256" key="3">
    <source>
        <dbReference type="ARBA" id="ARBA00022741"/>
    </source>
</evidence>
<dbReference type="Gene3D" id="3.40.50.300">
    <property type="entry name" value="P-loop containing nucleotide triphosphate hydrolases"/>
    <property type="match status" value="2"/>
</dbReference>
<comment type="similarity">
    <text evidence="7">Belongs to the SMC family.</text>
</comment>
<dbReference type="Pfam" id="PF02463">
    <property type="entry name" value="SMC_N"/>
    <property type="match status" value="1"/>
</dbReference>
<dbReference type="PANTHER" id="PTHR43977">
    <property type="entry name" value="STRUCTURAL MAINTENANCE OF CHROMOSOMES PROTEIN 3"/>
    <property type="match status" value="1"/>
</dbReference>
<protein>
    <recommendedName>
        <fullName evidence="7">Chromosome partition protein Smc</fullName>
    </recommendedName>
</protein>
<keyword evidence="3 7" id="KW-0547">Nucleotide-binding</keyword>
<evidence type="ECO:0000259" key="8">
    <source>
        <dbReference type="Pfam" id="PF02463"/>
    </source>
</evidence>
<keyword evidence="4 7" id="KW-0067">ATP-binding</keyword>
<dbReference type="STRING" id="366602.Caul_4373"/>
<dbReference type="InterPro" id="IPR011890">
    <property type="entry name" value="SMC_prok"/>
</dbReference>
<dbReference type="OrthoDB" id="9808768at2"/>
<dbReference type="eggNOG" id="COG1196">
    <property type="taxonomic scope" value="Bacteria"/>
</dbReference>
<dbReference type="AlphaFoldDB" id="B0T003"/>
<dbReference type="NCBIfam" id="TIGR02168">
    <property type="entry name" value="SMC_prok_B"/>
    <property type="match status" value="1"/>
</dbReference>
<evidence type="ECO:0000256" key="1">
    <source>
        <dbReference type="ARBA" id="ARBA00004496"/>
    </source>
</evidence>
<feature type="domain" description="RecF/RecN/SMC N-terminal" evidence="8">
    <location>
        <begin position="4"/>
        <end position="1136"/>
    </location>
</feature>
<keyword evidence="6 7" id="KW-0238">DNA-binding</keyword>
<dbReference type="InterPro" id="IPR036277">
    <property type="entry name" value="SMC_hinge_sf"/>
</dbReference>
<dbReference type="PIRSF" id="PIRSF005719">
    <property type="entry name" value="SMC"/>
    <property type="match status" value="1"/>
</dbReference>
<dbReference type="FunFam" id="3.40.50.300:FF:000901">
    <property type="entry name" value="Chromosome partition protein Smc"/>
    <property type="match status" value="1"/>
</dbReference>
<dbReference type="GO" id="GO:0007059">
    <property type="term" value="P:chromosome segregation"/>
    <property type="evidence" value="ECO:0007669"/>
    <property type="project" value="UniProtKB-UniRule"/>
</dbReference>
<feature type="binding site" evidence="7">
    <location>
        <begin position="32"/>
        <end position="39"/>
    </location>
    <ligand>
        <name>ATP</name>
        <dbReference type="ChEBI" id="CHEBI:30616"/>
    </ligand>
</feature>
<evidence type="ECO:0000256" key="6">
    <source>
        <dbReference type="ARBA" id="ARBA00023125"/>
    </source>
</evidence>
<dbReference type="GO" id="GO:0030261">
    <property type="term" value="P:chromosome condensation"/>
    <property type="evidence" value="ECO:0007669"/>
    <property type="project" value="InterPro"/>
</dbReference>
<name>B0T003_CAUSK</name>
<dbReference type="HAMAP" id="MF_01894">
    <property type="entry name" value="Smc_prok"/>
    <property type="match status" value="1"/>
</dbReference>
<gene>
    <name evidence="7" type="primary">smc</name>
    <name evidence="9" type="ordered locus">Caul_4373</name>
</gene>
<dbReference type="InterPro" id="IPR027417">
    <property type="entry name" value="P-loop_NTPase"/>
</dbReference>
<dbReference type="SUPFAM" id="SSF52540">
    <property type="entry name" value="P-loop containing nucleoside triphosphate hydrolases"/>
    <property type="match status" value="1"/>
</dbReference>
<organism evidence="9">
    <name type="scientific">Caulobacter sp. (strain K31)</name>
    <dbReference type="NCBI Taxonomy" id="366602"/>
    <lineage>
        <taxon>Bacteria</taxon>
        <taxon>Pseudomonadati</taxon>
        <taxon>Pseudomonadota</taxon>
        <taxon>Alphaproteobacteria</taxon>
        <taxon>Caulobacterales</taxon>
        <taxon>Caulobacteraceae</taxon>
        <taxon>Caulobacter</taxon>
    </lineage>
</organism>
<proteinExistence type="inferred from homology"/>
<feature type="coiled-coil region" evidence="7">
    <location>
        <begin position="177"/>
        <end position="221"/>
    </location>
</feature>
<reference evidence="9" key="1">
    <citation type="submission" date="2008-01" db="EMBL/GenBank/DDBJ databases">
        <title>Complete sequence of chromosome of Caulobacter sp. K31.</title>
        <authorList>
            <consortium name="US DOE Joint Genome Institute"/>
            <person name="Copeland A."/>
            <person name="Lucas S."/>
            <person name="Lapidus A."/>
            <person name="Barry K."/>
            <person name="Glavina del Rio T."/>
            <person name="Dalin E."/>
            <person name="Tice H."/>
            <person name="Pitluck S."/>
            <person name="Bruce D."/>
            <person name="Goodwin L."/>
            <person name="Thompson L.S."/>
            <person name="Brettin T."/>
            <person name="Detter J.C."/>
            <person name="Han C."/>
            <person name="Schmutz J."/>
            <person name="Larimer F."/>
            <person name="Land M."/>
            <person name="Hauser L."/>
            <person name="Kyrpides N."/>
            <person name="Kim E."/>
            <person name="Stephens C."/>
            <person name="Richardson P."/>
        </authorList>
    </citation>
    <scope>NUCLEOTIDE SEQUENCE [LARGE SCALE GENOMIC DNA]</scope>
    <source>
        <strain evidence="9">K31</strain>
    </source>
</reference>
<keyword evidence="2 7" id="KW-0963">Cytoplasm</keyword>
<evidence type="ECO:0000256" key="5">
    <source>
        <dbReference type="ARBA" id="ARBA00023054"/>
    </source>
</evidence>
<evidence type="ECO:0000256" key="2">
    <source>
        <dbReference type="ARBA" id="ARBA00022490"/>
    </source>
</evidence>
<evidence type="ECO:0000313" key="9">
    <source>
        <dbReference type="EMBL" id="ABZ73493.1"/>
    </source>
</evidence>
<feature type="coiled-coil region" evidence="7">
    <location>
        <begin position="293"/>
        <end position="474"/>
    </location>
</feature>
<dbReference type="SUPFAM" id="SSF75553">
    <property type="entry name" value="Smc hinge domain"/>
    <property type="match status" value="1"/>
</dbReference>
<dbReference type="HOGENOM" id="CLU_001042_2_2_5"/>
<dbReference type="GO" id="GO:0006260">
    <property type="term" value="P:DNA replication"/>
    <property type="evidence" value="ECO:0007669"/>
    <property type="project" value="UniProtKB-UniRule"/>
</dbReference>
<sequence length="1153" mass="123820">MQFQRLRLSGFKSFVEPTEFRIEPGLTGVVGPNGCGKSNLLEALRWVMGANSAKAMRAGGMDDVIFAGSGNRPARNHADVTLTIDNAERTAPAQFNDDPVLEVVRRIDRGEGSTYRINGREVRARDVQLLFADASTGANSPALVRQGQISELIGAKPQNRRRILEEAAGVSGLHTRRHEAELRLRAAETNLTRLEDVARELEVALNRLRREARQAEKYKRLSAEIRAVQGAVLYARWTEARDNLNRTQSDTTEAARAVEDTARAAATAQTAILAAETAMPPLREEASIAQAVLGQLAIQKDRAEREAEAAKAEFERLSADLTRIDDDRAREAQGLQDAIQALARADAELTELRAQIAAAPARGPELAAAAKDAEEARAKADAEVEQVAARAAAEDARARAAAQRLAEAESRLARTVRALDQAKAERAAVGPVVDPAAAEARQRFANAEAGLAAARAALEDAEAVRVKAAAAEAQSRDLARKVEDQLGRLRTEARGLAQLTAPRAKSGFSPALDAVTPEKGYGAALAAALGDDLEAALDSRAPSFWAILSEKSGEASSVTWPDGATPLAPLIKAPPELAARLAHVAVVARADGDRLAKGLPVGARLVSKEGDLWRWDGFVARADAPKPAAVRLEQRTRLAEVETEIDQVTPRAEAATAALKAAAEALRVAEETLRDKRRGPPDAERLLTGAREAVTRFEREAAQREARAQSLDDTIARFEGERVEADAALAAVHADSAGTESAEDLAPKLAAARQAATAAREAAAAARSALDQETRETAGRARRLETLERDHADWAKRREASARRETSLDADRVKAAAALDAAREAPTVLAEKLVVIIEQFAAAEDRRAKASDALEAAETARLTADRAARAAEQAASEAREKRAALVATLDAVRARFAEVAGHIREQARMEPEELGRHLAGEAIAVPKDAAGVEAHLFALERERDAIGPVNLRAEEEANEYAARLETMRTERADLSGAVGKLRAGIEELNAEGRERLLAAFEIINNHFKTLFQALFGGGEAELRLIESDDPLEAGLEIFACPPGKRMASMSLMSGGEQALTASALIFGVFLANPAPICVLDEVDAPLDDANVDRYCNMLDEMRRRTKTRFIAITHNPVTMSRMDRLFGVTMAERGISQLVSVDLSTAEQLVAAQ</sequence>
<evidence type="ECO:0000256" key="4">
    <source>
        <dbReference type="ARBA" id="ARBA00022840"/>
    </source>
</evidence>
<accession>B0T003</accession>
<comment type="subunit">
    <text evidence="7">Homodimer.</text>
</comment>
<keyword evidence="5 7" id="KW-0175">Coiled coil</keyword>
<dbReference type="GO" id="GO:0003677">
    <property type="term" value="F:DNA binding"/>
    <property type="evidence" value="ECO:0007669"/>
    <property type="project" value="UniProtKB-UniRule"/>
</dbReference>
<evidence type="ECO:0000256" key="7">
    <source>
        <dbReference type="HAMAP-Rule" id="MF_01894"/>
    </source>
</evidence>
<dbReference type="GO" id="GO:0007062">
    <property type="term" value="P:sister chromatid cohesion"/>
    <property type="evidence" value="ECO:0007669"/>
    <property type="project" value="InterPro"/>
</dbReference>
<dbReference type="InterPro" id="IPR024704">
    <property type="entry name" value="SMC"/>
</dbReference>
<comment type="function">
    <text evidence="7">Required for chromosome condensation and partitioning.</text>
</comment>
<dbReference type="EMBL" id="CP000927">
    <property type="protein sequence ID" value="ABZ73493.1"/>
    <property type="molecule type" value="Genomic_DNA"/>
</dbReference>
<comment type="domain">
    <text evidence="7">Contains large globular domains required for ATP hydrolysis at each terminus and a third globular domain forming a flexible hinge near the middle of the molecule. These domains are separated by coiled-coil structures.</text>
</comment>
<comment type="subcellular location">
    <subcellularLocation>
        <location evidence="1 7">Cytoplasm</location>
    </subcellularLocation>
</comment>
<feature type="coiled-coil region" evidence="7">
    <location>
        <begin position="840"/>
        <end position="888"/>
    </location>
</feature>